<evidence type="ECO:0000259" key="2">
    <source>
        <dbReference type="Pfam" id="PF00582"/>
    </source>
</evidence>
<organism evidence="3 4">
    <name type="scientific">Halalkalicoccus tibetensis</name>
    <dbReference type="NCBI Taxonomy" id="175632"/>
    <lineage>
        <taxon>Archaea</taxon>
        <taxon>Methanobacteriati</taxon>
        <taxon>Methanobacteriota</taxon>
        <taxon>Stenosarchaea group</taxon>
        <taxon>Halobacteria</taxon>
        <taxon>Halobacteriales</taxon>
        <taxon>Halococcaceae</taxon>
        <taxon>Halalkalicoccus</taxon>
    </lineage>
</organism>
<dbReference type="PANTHER" id="PTHR46268:SF6">
    <property type="entry name" value="UNIVERSAL STRESS PROTEIN UP12"/>
    <property type="match status" value="1"/>
</dbReference>
<dbReference type="Gene3D" id="3.40.50.620">
    <property type="entry name" value="HUPs"/>
    <property type="match status" value="1"/>
</dbReference>
<evidence type="ECO:0000256" key="1">
    <source>
        <dbReference type="ARBA" id="ARBA00008791"/>
    </source>
</evidence>
<dbReference type="InterPro" id="IPR014729">
    <property type="entry name" value="Rossmann-like_a/b/a_fold"/>
</dbReference>
<dbReference type="CDD" id="cd00293">
    <property type="entry name" value="USP-like"/>
    <property type="match status" value="1"/>
</dbReference>
<dbReference type="PANTHER" id="PTHR46268">
    <property type="entry name" value="STRESS RESPONSE PROTEIN NHAX"/>
    <property type="match status" value="1"/>
</dbReference>
<evidence type="ECO:0000313" key="4">
    <source>
        <dbReference type="Proteomes" id="UP001596312"/>
    </source>
</evidence>
<dbReference type="EMBL" id="JBHSXQ010000003">
    <property type="protein sequence ID" value="MFC6905745.1"/>
    <property type="molecule type" value="Genomic_DNA"/>
</dbReference>
<keyword evidence="4" id="KW-1185">Reference proteome</keyword>
<proteinExistence type="inferred from homology"/>
<comment type="similarity">
    <text evidence="1">Belongs to the universal stress protein A family.</text>
</comment>
<dbReference type="Proteomes" id="UP001596312">
    <property type="component" value="Unassembled WGS sequence"/>
</dbReference>
<accession>A0ABD5V992</accession>
<dbReference type="AlphaFoldDB" id="A0ABD5V992"/>
<sequence length="141" mass="15171">MPVIAAVDRGEPTDRIVTEGRALADAFDTDLHVVHVLSRSEFVELERTSVEKSGETVDMDRIRDYATKVAKEAAQDGDTCVGLVGDAADQLAEYAEDHDASYLVVGGRRRSPVGKALFGSVTQEVLLSAPVPVVTVLDEED</sequence>
<feature type="domain" description="UspA" evidence="2">
    <location>
        <begin position="2"/>
        <end position="136"/>
    </location>
</feature>
<evidence type="ECO:0000313" key="3">
    <source>
        <dbReference type="EMBL" id="MFC6905745.1"/>
    </source>
</evidence>
<protein>
    <submittedName>
        <fullName evidence="3">Universal stress protein</fullName>
    </submittedName>
</protein>
<dbReference type="InterPro" id="IPR006016">
    <property type="entry name" value="UspA"/>
</dbReference>
<dbReference type="Pfam" id="PF00582">
    <property type="entry name" value="Usp"/>
    <property type="match status" value="1"/>
</dbReference>
<reference evidence="3 4" key="1">
    <citation type="journal article" date="2019" name="Int. J. Syst. Evol. Microbiol.">
        <title>The Global Catalogue of Microorganisms (GCM) 10K type strain sequencing project: providing services to taxonomists for standard genome sequencing and annotation.</title>
        <authorList>
            <consortium name="The Broad Institute Genomics Platform"/>
            <consortium name="The Broad Institute Genome Sequencing Center for Infectious Disease"/>
            <person name="Wu L."/>
            <person name="Ma J."/>
        </authorList>
    </citation>
    <scope>NUCLEOTIDE SEQUENCE [LARGE SCALE GENOMIC DNA]</scope>
    <source>
        <strain evidence="3 4">CGMCC 1.3240</strain>
    </source>
</reference>
<comment type="caution">
    <text evidence="3">The sequence shown here is derived from an EMBL/GenBank/DDBJ whole genome shotgun (WGS) entry which is preliminary data.</text>
</comment>
<gene>
    <name evidence="3" type="ORF">ACFQGH_11120</name>
</gene>
<dbReference type="SUPFAM" id="SSF52402">
    <property type="entry name" value="Adenine nucleotide alpha hydrolases-like"/>
    <property type="match status" value="1"/>
</dbReference>
<name>A0ABD5V992_9EURY</name>
<dbReference type="RefSeq" id="WP_340604272.1">
    <property type="nucleotide sequence ID" value="NZ_JBBMXV010000003.1"/>
</dbReference>